<evidence type="ECO:0000313" key="3">
    <source>
        <dbReference type="Proteomes" id="UP000307943"/>
    </source>
</evidence>
<dbReference type="OrthoDB" id="9782846at2"/>
<feature type="chain" id="PRO_5038730262" evidence="1">
    <location>
        <begin position="20"/>
        <end position="441"/>
    </location>
</feature>
<proteinExistence type="predicted"/>
<protein>
    <submittedName>
        <fullName evidence="2">Extracellular solute-binding protein</fullName>
    </submittedName>
</protein>
<dbReference type="EMBL" id="VDCQ01000044">
    <property type="protein sequence ID" value="TNJ63371.1"/>
    <property type="molecule type" value="Genomic_DNA"/>
</dbReference>
<reference evidence="2 3" key="1">
    <citation type="submission" date="2019-05" db="EMBL/GenBank/DDBJ databases">
        <title>We sequenced the genome of Paenibacillus hemerocallicola KCTC 33185 for further insight into its adaptation and study the phylogeny of Paenibacillus.</title>
        <authorList>
            <person name="Narsing Rao M.P."/>
        </authorList>
    </citation>
    <scope>NUCLEOTIDE SEQUENCE [LARGE SCALE GENOMIC DNA]</scope>
    <source>
        <strain evidence="2 3">KCTC 33185</strain>
    </source>
</reference>
<dbReference type="AlphaFoldDB" id="A0A5C4T2T5"/>
<dbReference type="PANTHER" id="PTHR43649">
    <property type="entry name" value="ARABINOSE-BINDING PROTEIN-RELATED"/>
    <property type="match status" value="1"/>
</dbReference>
<feature type="signal peptide" evidence="1">
    <location>
        <begin position="1"/>
        <end position="19"/>
    </location>
</feature>
<gene>
    <name evidence="2" type="ORF">FE784_26010</name>
</gene>
<dbReference type="Gene3D" id="3.40.190.10">
    <property type="entry name" value="Periplasmic binding protein-like II"/>
    <property type="match status" value="1"/>
</dbReference>
<dbReference type="InterPro" id="IPR006059">
    <property type="entry name" value="SBP"/>
</dbReference>
<evidence type="ECO:0000313" key="2">
    <source>
        <dbReference type="EMBL" id="TNJ63371.1"/>
    </source>
</evidence>
<dbReference type="PANTHER" id="PTHR43649:SF12">
    <property type="entry name" value="DIACETYLCHITOBIOSE BINDING PROTEIN DASA"/>
    <property type="match status" value="1"/>
</dbReference>
<keyword evidence="3" id="KW-1185">Reference proteome</keyword>
<comment type="caution">
    <text evidence="2">The sequence shown here is derived from an EMBL/GenBank/DDBJ whole genome shotgun (WGS) entry which is preliminary data.</text>
</comment>
<dbReference type="RefSeq" id="WP_139605183.1">
    <property type="nucleotide sequence ID" value="NZ_VDCQ01000044.1"/>
</dbReference>
<dbReference type="PROSITE" id="PS51257">
    <property type="entry name" value="PROKAR_LIPOPROTEIN"/>
    <property type="match status" value="1"/>
</dbReference>
<organism evidence="2 3">
    <name type="scientific">Paenibacillus hemerocallicola</name>
    <dbReference type="NCBI Taxonomy" id="1172614"/>
    <lineage>
        <taxon>Bacteria</taxon>
        <taxon>Bacillati</taxon>
        <taxon>Bacillota</taxon>
        <taxon>Bacilli</taxon>
        <taxon>Bacillales</taxon>
        <taxon>Paenibacillaceae</taxon>
        <taxon>Paenibacillus</taxon>
    </lineage>
</organism>
<keyword evidence="1" id="KW-0732">Signal</keyword>
<sequence length="441" mass="49133">MKKRVFAAIPMVMMMGLTAACGSGSTKVQPAAGDAAPKQEARQEPVTLKLYTYQNFTNDEMFNDYIVEPLKKKYPYITVQLIRSQSGGMTVPGMLAAGDTPDLINGWQAEIKTLENYHLVGDMAPLVKQNNLDLNRFEPVAIDAVKALSEKGELYGIPYNQQFNALYYNKDIFDKFGVAYPKDGMTWDDAIELGKKISRIENGIQYRGLAYEHISRLSSSLSPNVVDPKNQKANVNNDSWRKVFQLGKDILSIPNNMPPKVDAGDTDAFWKNKTVAMYATINMLESAKDAMDKGLNLGVAQYPSYKELPNTYGYLDAHFIVVTPQSKNKDAAMKVVEVMTSDEVQLKVARKYGKFSPLKNPEIKKQLGADMAHLKGIDLQSIFKSKPAAGMDFSKYYVESRKKLMAEYVNFAGGAVDLNTALRNAEEGINKYIATEQANEK</sequence>
<dbReference type="SUPFAM" id="SSF53850">
    <property type="entry name" value="Periplasmic binding protein-like II"/>
    <property type="match status" value="1"/>
</dbReference>
<accession>A0A5C4T2T5</accession>
<evidence type="ECO:0000256" key="1">
    <source>
        <dbReference type="SAM" id="SignalP"/>
    </source>
</evidence>
<name>A0A5C4T2T5_9BACL</name>
<dbReference type="InterPro" id="IPR050490">
    <property type="entry name" value="Bact_solute-bd_prot1"/>
</dbReference>
<dbReference type="Pfam" id="PF01547">
    <property type="entry name" value="SBP_bac_1"/>
    <property type="match status" value="1"/>
</dbReference>
<dbReference type="Proteomes" id="UP000307943">
    <property type="component" value="Unassembled WGS sequence"/>
</dbReference>